<feature type="compositionally biased region" description="Basic and acidic residues" evidence="4">
    <location>
        <begin position="204"/>
        <end position="236"/>
    </location>
</feature>
<gene>
    <name evidence="6" type="ORF">Q75_02300</name>
</gene>
<proteinExistence type="predicted"/>
<dbReference type="AlphaFoldDB" id="A0A147KBL2"/>
<dbReference type="SUPFAM" id="SSF50199">
    <property type="entry name" value="Staphylococcal nuclease"/>
    <property type="match status" value="1"/>
</dbReference>
<evidence type="ECO:0000256" key="2">
    <source>
        <dbReference type="ARBA" id="ARBA00022759"/>
    </source>
</evidence>
<evidence type="ECO:0000256" key="1">
    <source>
        <dbReference type="ARBA" id="ARBA00022722"/>
    </source>
</evidence>
<sequence length="236" mass="27344">MRYLQLFIVYLLFSSLIGCSNVHSPSSNNIEKFGLEPVIVERVVDGDTIVVHDGRKIRLIGINTPESTNRTEEYGKEASDYTKSQLEGREVFLQRDVSDVDRYNRSLRIVWLEVPSDDMDEQEMMKKMFNAQLVIDGYAEPSTYPPDVKYSDYFRKFAREAREYEVGLWSYGLDGTTRGDLDEEEQVESQEETTSTSNSFKNCTELREVYPDGVNKDHPAYEKKHDRDKDGWACEN</sequence>
<evidence type="ECO:0000259" key="5">
    <source>
        <dbReference type="PROSITE" id="PS50830"/>
    </source>
</evidence>
<evidence type="ECO:0000256" key="4">
    <source>
        <dbReference type="SAM" id="MobiDB-lite"/>
    </source>
</evidence>
<name>A0A147KBL2_9BACI</name>
<dbReference type="RefSeq" id="WP_059350223.1">
    <property type="nucleotide sequence ID" value="NZ_LDYG01000009.1"/>
</dbReference>
<dbReference type="InterPro" id="IPR016071">
    <property type="entry name" value="Staphylococal_nuclease_OB-fold"/>
</dbReference>
<dbReference type="STRING" id="1150625.Q75_02300"/>
<dbReference type="PROSITE" id="PS50830">
    <property type="entry name" value="TNASE_3"/>
    <property type="match status" value="1"/>
</dbReference>
<dbReference type="GO" id="GO:0016787">
    <property type="term" value="F:hydrolase activity"/>
    <property type="evidence" value="ECO:0007669"/>
    <property type="project" value="UniProtKB-KW"/>
</dbReference>
<dbReference type="Pfam" id="PF05901">
    <property type="entry name" value="Excalibur"/>
    <property type="match status" value="1"/>
</dbReference>
<dbReference type="SMART" id="SM00894">
    <property type="entry name" value="Excalibur"/>
    <property type="match status" value="1"/>
</dbReference>
<organism evidence="6 7">
    <name type="scientific">Bacillus coahuilensis p1.1.43</name>
    <dbReference type="NCBI Taxonomy" id="1150625"/>
    <lineage>
        <taxon>Bacteria</taxon>
        <taxon>Bacillati</taxon>
        <taxon>Bacillota</taxon>
        <taxon>Bacilli</taxon>
        <taxon>Bacillales</taxon>
        <taxon>Bacillaceae</taxon>
        <taxon>Bacillus</taxon>
    </lineage>
</organism>
<dbReference type="GO" id="GO:0004519">
    <property type="term" value="F:endonuclease activity"/>
    <property type="evidence" value="ECO:0007669"/>
    <property type="project" value="UniProtKB-KW"/>
</dbReference>
<keyword evidence="1" id="KW-0540">Nuclease</keyword>
<evidence type="ECO:0000313" key="7">
    <source>
        <dbReference type="Proteomes" id="UP000074108"/>
    </source>
</evidence>
<dbReference type="EMBL" id="LDYG01000009">
    <property type="protein sequence ID" value="KUP08741.1"/>
    <property type="molecule type" value="Genomic_DNA"/>
</dbReference>
<dbReference type="PATRIC" id="fig|1150625.3.peg.490"/>
<keyword evidence="3" id="KW-0378">Hydrolase</keyword>
<dbReference type="Gene3D" id="2.40.50.90">
    <property type="match status" value="1"/>
</dbReference>
<feature type="compositionally biased region" description="Acidic residues" evidence="4">
    <location>
        <begin position="181"/>
        <end position="191"/>
    </location>
</feature>
<protein>
    <submittedName>
        <fullName evidence="6">Thermonuclease</fullName>
    </submittedName>
</protein>
<dbReference type="PANTHER" id="PTHR12302:SF3">
    <property type="entry name" value="SERINE_THREONINE-PROTEIN KINASE 31"/>
    <property type="match status" value="1"/>
</dbReference>
<keyword evidence="7" id="KW-1185">Reference proteome</keyword>
<feature type="domain" description="TNase-like" evidence="5">
    <location>
        <begin position="34"/>
        <end position="171"/>
    </location>
</feature>
<reference evidence="6 7" key="1">
    <citation type="journal article" date="2016" name="Front. Microbiol.">
        <title>Microevolution Analysis of Bacillus coahuilensis Unveils Differences in Phosphorus Acquisition Strategies and Their Regulation.</title>
        <authorList>
            <person name="Gomez-Lunar Z."/>
            <person name="Hernandez-Gonzalez I."/>
            <person name="Rodriguez-Torres M.D."/>
            <person name="Souza V."/>
            <person name="Olmedo-Alvarez G."/>
        </authorList>
    </citation>
    <scope>NUCLEOTIDE SEQUENCE [LARGE SCALE GENOMIC DNA]</scope>
    <source>
        <strain evidence="7">p1.1.43</strain>
    </source>
</reference>
<evidence type="ECO:0000313" key="6">
    <source>
        <dbReference type="EMBL" id="KUP08741.1"/>
    </source>
</evidence>
<evidence type="ECO:0000256" key="3">
    <source>
        <dbReference type="ARBA" id="ARBA00022801"/>
    </source>
</evidence>
<dbReference type="InterPro" id="IPR035437">
    <property type="entry name" value="SNase_OB-fold_sf"/>
</dbReference>
<dbReference type="SMART" id="SM00318">
    <property type="entry name" value="SNc"/>
    <property type="match status" value="1"/>
</dbReference>
<dbReference type="Pfam" id="PF00565">
    <property type="entry name" value="SNase"/>
    <property type="match status" value="1"/>
</dbReference>
<dbReference type="Proteomes" id="UP000074108">
    <property type="component" value="Unassembled WGS sequence"/>
</dbReference>
<feature type="region of interest" description="Disordered" evidence="4">
    <location>
        <begin position="175"/>
        <end position="236"/>
    </location>
</feature>
<dbReference type="InterPro" id="IPR008613">
    <property type="entry name" value="Excalibur_Ca-bd_domain"/>
</dbReference>
<dbReference type="PANTHER" id="PTHR12302">
    <property type="entry name" value="EBNA2 BINDING PROTEIN P100"/>
    <property type="match status" value="1"/>
</dbReference>
<comment type="caution">
    <text evidence="6">The sequence shown here is derived from an EMBL/GenBank/DDBJ whole genome shotgun (WGS) entry which is preliminary data.</text>
</comment>
<dbReference type="PROSITE" id="PS51257">
    <property type="entry name" value="PROKAR_LIPOPROTEIN"/>
    <property type="match status" value="1"/>
</dbReference>
<accession>A0A147KBL2</accession>
<keyword evidence="2" id="KW-0255">Endonuclease</keyword>
<dbReference type="OrthoDB" id="4376109at2"/>